<keyword evidence="1" id="KW-0732">Signal</keyword>
<dbReference type="AlphaFoldDB" id="A0A1E1KQH8"/>
<dbReference type="Proteomes" id="UP000178912">
    <property type="component" value="Unassembled WGS sequence"/>
</dbReference>
<accession>A0A1E1KQH8</accession>
<gene>
    <name evidence="2" type="ORF">RAG0_08347</name>
</gene>
<dbReference type="EMBL" id="FJUX01000044">
    <property type="protein sequence ID" value="CZT00250.1"/>
    <property type="molecule type" value="Genomic_DNA"/>
</dbReference>
<evidence type="ECO:0000313" key="3">
    <source>
        <dbReference type="Proteomes" id="UP000178912"/>
    </source>
</evidence>
<sequence>MQSPHPSLLLLALLTLLPQPILASPQLLGAVGALLNAIPLLSLPLPKELQTKTPSPECANVNGGALLCCESTLQGDIPLIVQLAPLVAYKLNPNSNNCIYGKRNFETCNPGTRMCCQVDVLATTPISNLVSLALFCQNAPGQN</sequence>
<name>A0A1E1KQH8_9HELO</name>
<organism evidence="2 3">
    <name type="scientific">Rhynchosporium agropyri</name>
    <dbReference type="NCBI Taxonomy" id="914238"/>
    <lineage>
        <taxon>Eukaryota</taxon>
        <taxon>Fungi</taxon>
        <taxon>Dikarya</taxon>
        <taxon>Ascomycota</taxon>
        <taxon>Pezizomycotina</taxon>
        <taxon>Leotiomycetes</taxon>
        <taxon>Helotiales</taxon>
        <taxon>Ploettnerulaceae</taxon>
        <taxon>Rhynchosporium</taxon>
    </lineage>
</organism>
<evidence type="ECO:0008006" key="4">
    <source>
        <dbReference type="Google" id="ProtNLM"/>
    </source>
</evidence>
<protein>
    <recommendedName>
        <fullName evidence="4">Hydrophobin</fullName>
    </recommendedName>
</protein>
<evidence type="ECO:0000256" key="1">
    <source>
        <dbReference type="SAM" id="SignalP"/>
    </source>
</evidence>
<keyword evidence="3" id="KW-1185">Reference proteome</keyword>
<dbReference type="OrthoDB" id="5189319at2759"/>
<reference evidence="3" key="1">
    <citation type="submission" date="2016-03" db="EMBL/GenBank/DDBJ databases">
        <authorList>
            <person name="Guldener U."/>
        </authorList>
    </citation>
    <scope>NUCLEOTIDE SEQUENCE [LARGE SCALE GENOMIC DNA]</scope>
    <source>
        <strain evidence="3">04CH-RAC-A.6.1</strain>
    </source>
</reference>
<feature type="signal peptide" evidence="1">
    <location>
        <begin position="1"/>
        <end position="23"/>
    </location>
</feature>
<feature type="chain" id="PRO_5009446349" description="Hydrophobin" evidence="1">
    <location>
        <begin position="24"/>
        <end position="143"/>
    </location>
</feature>
<evidence type="ECO:0000313" key="2">
    <source>
        <dbReference type="EMBL" id="CZT00250.1"/>
    </source>
</evidence>
<proteinExistence type="predicted"/>